<evidence type="ECO:0000313" key="2">
    <source>
        <dbReference type="Proteomes" id="UP001165101"/>
    </source>
</evidence>
<comment type="caution">
    <text evidence="1">The sequence shown here is derived from an EMBL/GenBank/DDBJ whole genome shotgun (WGS) entry which is preliminary data.</text>
</comment>
<proteinExistence type="predicted"/>
<name>A0ACB5TXE7_CANBO</name>
<accession>A0ACB5TXE7</accession>
<organism evidence="1 2">
    <name type="scientific">Candida boidinii</name>
    <name type="common">Yeast</name>
    <dbReference type="NCBI Taxonomy" id="5477"/>
    <lineage>
        <taxon>Eukaryota</taxon>
        <taxon>Fungi</taxon>
        <taxon>Dikarya</taxon>
        <taxon>Ascomycota</taxon>
        <taxon>Saccharomycotina</taxon>
        <taxon>Pichiomycetes</taxon>
        <taxon>Pichiales</taxon>
        <taxon>Pichiaceae</taxon>
        <taxon>Ogataea</taxon>
        <taxon>Ogataea/Candida clade</taxon>
    </lineage>
</organism>
<protein>
    <submittedName>
        <fullName evidence="1">Unnamed protein product</fullName>
    </submittedName>
</protein>
<evidence type="ECO:0000313" key="1">
    <source>
        <dbReference type="EMBL" id="GME96865.1"/>
    </source>
</evidence>
<sequence length="644" mass="74359">MRDLPTNLVSGNLKLLGYSTPLGSAFEMDIFDTKDNKYIKSSKPLVDPELDPSLTHHMSLHVPDGNVWLAKDVFMTLLQEEISEVQTQFEKITDVPVEQLFSLKNTQDFTGNLHFIQKSFEGEFEFSITFNVDGTSDQFNKENLDESITSALNKFDEKFSRNFQLKAPFNSDKFIKFGKEMLSQLMGGIGYFYGDQQVDRNAVVDDVDFTTSQLEGKSEGPYELFTAVPSRPFFPRGFYWDEGFHLLPILEYDVDLVLEIVKSWFSLIDDDGWIAREQILGDEARSKVPKEFTVQNPNIANPPTLMLVFTELLDIAKKRHLLNSQSMQIDDQIVIGDDGFTSSELGDAHLLHPELLIDYAKEVYPMLKKHYEWFRTTQRGEMDEFDRNAYSAKEAYRWKGRSVTHCLPSGLDDYPRCEPDVSELNVDLISWIGVMTKSMKQIAFLLEEHEDSQEYSSILYNITRNIDDLHWSEKYKSYCDVSVDDDDETEFVCHIGYVTLMPFIHGLIPLDSSHLLDILKTIRDPKQLWTPYGIRSLSKADSKFHTEEDYWRGHIWININYLILESLFRYGSEDAVDPEVRALAAKTYKELRVNIVNNIYNNYVKTGFVWEQYNEGTGVGQRTRHFAGWTSLVVLIMKMPETVS</sequence>
<dbReference type="Proteomes" id="UP001165101">
    <property type="component" value="Unassembled WGS sequence"/>
</dbReference>
<reference evidence="1" key="1">
    <citation type="submission" date="2023-04" db="EMBL/GenBank/DDBJ databases">
        <title>Candida boidinii NBRC 1967.</title>
        <authorList>
            <person name="Ichikawa N."/>
            <person name="Sato H."/>
            <person name="Tonouchi N."/>
        </authorList>
    </citation>
    <scope>NUCLEOTIDE SEQUENCE</scope>
    <source>
        <strain evidence="1">NBRC 1967</strain>
    </source>
</reference>
<dbReference type="EMBL" id="BSXV01002843">
    <property type="protein sequence ID" value="GME96865.1"/>
    <property type="molecule type" value="Genomic_DNA"/>
</dbReference>
<gene>
    <name evidence="1" type="ORF">Cboi01_000441700</name>
</gene>
<keyword evidence="2" id="KW-1185">Reference proteome</keyword>